<dbReference type="Proteomes" id="UP001240250">
    <property type="component" value="Unassembled WGS sequence"/>
</dbReference>
<feature type="region of interest" description="Disordered" evidence="1">
    <location>
        <begin position="86"/>
        <end position="131"/>
    </location>
</feature>
<evidence type="ECO:0000313" key="4">
    <source>
        <dbReference type="Proteomes" id="UP001240250"/>
    </source>
</evidence>
<organism evidence="3 4">
    <name type="scientific">Cellulomonas iranensis</name>
    <dbReference type="NCBI Taxonomy" id="76862"/>
    <lineage>
        <taxon>Bacteria</taxon>
        <taxon>Bacillati</taxon>
        <taxon>Actinomycetota</taxon>
        <taxon>Actinomycetes</taxon>
        <taxon>Micrococcales</taxon>
        <taxon>Cellulomonadaceae</taxon>
        <taxon>Cellulomonas</taxon>
    </lineage>
</organism>
<keyword evidence="2" id="KW-1133">Transmembrane helix</keyword>
<evidence type="ECO:0000313" key="3">
    <source>
        <dbReference type="EMBL" id="MDQ0426416.1"/>
    </source>
</evidence>
<feature type="compositionally biased region" description="Low complexity" evidence="1">
    <location>
        <begin position="108"/>
        <end position="122"/>
    </location>
</feature>
<sequence>MPRTDAARARHAPRTPRTPLTAVVSVRLGVLVPVLAGLLLALGTSLGDPVAPPLQLVLVAAVGATGLAVAGALLVPVAAVLLGALPRTGPAPASHPRAPRTPARQQDPTAAGRPHPRAPGATTLPRALRTA</sequence>
<feature type="transmembrane region" description="Helical" evidence="2">
    <location>
        <begin position="54"/>
        <end position="85"/>
    </location>
</feature>
<gene>
    <name evidence="3" type="ORF">JO380_002797</name>
</gene>
<comment type="caution">
    <text evidence="3">The sequence shown here is derived from an EMBL/GenBank/DDBJ whole genome shotgun (WGS) entry which is preliminary data.</text>
</comment>
<dbReference type="RefSeq" id="WP_217997382.1">
    <property type="nucleotide sequence ID" value="NZ_JAUSVM010000001.1"/>
</dbReference>
<keyword evidence="2" id="KW-0472">Membrane</keyword>
<protein>
    <submittedName>
        <fullName evidence="3">Uncharacterized protein</fullName>
    </submittedName>
</protein>
<proteinExistence type="predicted"/>
<evidence type="ECO:0000256" key="2">
    <source>
        <dbReference type="SAM" id="Phobius"/>
    </source>
</evidence>
<name>A0ABU0GM28_9CELL</name>
<evidence type="ECO:0000256" key="1">
    <source>
        <dbReference type="SAM" id="MobiDB-lite"/>
    </source>
</evidence>
<dbReference type="EMBL" id="JAUSVM010000001">
    <property type="protein sequence ID" value="MDQ0426416.1"/>
    <property type="molecule type" value="Genomic_DNA"/>
</dbReference>
<keyword evidence="4" id="KW-1185">Reference proteome</keyword>
<keyword evidence="2" id="KW-0812">Transmembrane</keyword>
<accession>A0ABU0GM28</accession>
<feature type="transmembrane region" description="Helical" evidence="2">
    <location>
        <begin position="20"/>
        <end position="42"/>
    </location>
</feature>
<reference evidence="3 4" key="1">
    <citation type="submission" date="2023-07" db="EMBL/GenBank/DDBJ databases">
        <title>Sequencing the genomes of 1000 actinobacteria strains.</title>
        <authorList>
            <person name="Klenk H.-P."/>
        </authorList>
    </citation>
    <scope>NUCLEOTIDE SEQUENCE [LARGE SCALE GENOMIC DNA]</scope>
    <source>
        <strain evidence="3 4">DSM 14785</strain>
    </source>
</reference>